<feature type="transmembrane region" description="Helical" evidence="6">
    <location>
        <begin position="361"/>
        <end position="380"/>
    </location>
</feature>
<proteinExistence type="predicted"/>
<comment type="subcellular location">
    <subcellularLocation>
        <location evidence="1">Membrane</location>
        <topology evidence="1">Multi-pass membrane protein</topology>
    </subcellularLocation>
</comment>
<dbReference type="AlphaFoldDB" id="A0A1L7NHL8"/>
<evidence type="ECO:0000313" key="9">
    <source>
        <dbReference type="Proteomes" id="UP000218731"/>
    </source>
</evidence>
<dbReference type="GO" id="GO:0016020">
    <property type="term" value="C:membrane"/>
    <property type="evidence" value="ECO:0007669"/>
    <property type="project" value="UniProtKB-SubCell"/>
</dbReference>
<dbReference type="GO" id="GO:0055085">
    <property type="term" value="P:transmembrane transport"/>
    <property type="evidence" value="ECO:0007669"/>
    <property type="project" value="InterPro"/>
</dbReference>
<keyword evidence="4 6" id="KW-1133">Transmembrane helix</keyword>
<evidence type="ECO:0000256" key="2">
    <source>
        <dbReference type="ARBA" id="ARBA00022448"/>
    </source>
</evidence>
<feature type="transmembrane region" description="Helical" evidence="6">
    <location>
        <begin position="116"/>
        <end position="137"/>
    </location>
</feature>
<feature type="transmembrane region" description="Helical" evidence="6">
    <location>
        <begin position="149"/>
        <end position="173"/>
    </location>
</feature>
<dbReference type="Pfam" id="PF00324">
    <property type="entry name" value="AA_permease"/>
    <property type="match status" value="1"/>
</dbReference>
<feature type="domain" description="Amino acid permease/ SLC12A" evidence="7">
    <location>
        <begin position="14"/>
        <end position="444"/>
    </location>
</feature>
<dbReference type="FunFam" id="1.20.1740.10:FF:000001">
    <property type="entry name" value="Amino acid permease"/>
    <property type="match status" value="1"/>
</dbReference>
<accession>A0A1L7NHL8</accession>
<feature type="transmembrane region" description="Helical" evidence="6">
    <location>
        <begin position="199"/>
        <end position="220"/>
    </location>
</feature>
<evidence type="ECO:0000259" key="7">
    <source>
        <dbReference type="Pfam" id="PF00324"/>
    </source>
</evidence>
<dbReference type="EMBL" id="AP015029">
    <property type="protein sequence ID" value="BAW24935.1"/>
    <property type="molecule type" value="Genomic_DNA"/>
</dbReference>
<reference evidence="8 9" key="1">
    <citation type="submission" date="2015-11" db="EMBL/GenBank/DDBJ databases">
        <title>Complete genome sequencing of a biphenyl-degrading bacterium, Pseudomonas putida KF715 (=NBRC110667).</title>
        <authorList>
            <person name="Suenaga H."/>
            <person name="Fujihara N."/>
            <person name="Watanabe T."/>
            <person name="Hirose J."/>
            <person name="Kimura N."/>
            <person name="Yamazoe A."/>
            <person name="Hosoyama A."/>
            <person name="Shimodaira J."/>
            <person name="Furukawa K."/>
        </authorList>
    </citation>
    <scope>NUCLEOTIDE SEQUENCE [LARGE SCALE GENOMIC DNA]</scope>
    <source>
        <strain evidence="8 9">KF715</strain>
    </source>
</reference>
<feature type="transmembrane region" description="Helical" evidence="6">
    <location>
        <begin position="328"/>
        <end position="349"/>
    </location>
</feature>
<keyword evidence="5 6" id="KW-0472">Membrane</keyword>
<evidence type="ECO:0000256" key="4">
    <source>
        <dbReference type="ARBA" id="ARBA00022989"/>
    </source>
</evidence>
<name>A0A1L7NHL8_PSEPU</name>
<dbReference type="RefSeq" id="WP_096426607.1">
    <property type="nucleotide sequence ID" value="NZ_AP015029.1"/>
</dbReference>
<feature type="transmembrane region" description="Helical" evidence="6">
    <location>
        <begin position="271"/>
        <end position="296"/>
    </location>
</feature>
<sequence length="470" mass="50882">MQSNGLKQSLKQRHITMIALGGVIGAGLFMGSGALIASAGPAAILSYFIGGLVVTLVMFMLGEMACRNPDAGSFSTYANTWLGDWAGFSVGWLYWFKSMMTITLEAVLLGAILHDFLPWLPIWAGAFLMLVTLMASNAYSVRSFAEVEYWLAAMKVATILIFMLLGISILLGLHNDIPSPGLVNLTAHDGFMPNGLSPVMAGVIVVIFSLGGSEIAAVAAGESENPRQNVIRAIKSVILRVMLFYVGSVSILILCLPWTDKANLASPYVSLFTLAGFGGAAVAMKLVLFVSFMSVMNSFMFSNSRMLFSLSQRGHAPKLFSRTSAKGVPINALLLSLSICTMILTVHFISAGDLFMTLAKSTGSLVMVVWIFIIIAHVAMRWRTRHEAVDPKAFRAWLFPYANIVALFALLAVIGTQAFDPASRFQFWFTVLTLLLVVAGYFLMRQRTAAAAKEAEVKTGETRNGVPGRN</sequence>
<feature type="transmembrane region" description="Helical" evidence="6">
    <location>
        <begin position="241"/>
        <end position="259"/>
    </location>
</feature>
<dbReference type="Gene3D" id="1.20.1740.10">
    <property type="entry name" value="Amino acid/polyamine transporter I"/>
    <property type="match status" value="1"/>
</dbReference>
<keyword evidence="2" id="KW-0813">Transport</keyword>
<feature type="transmembrane region" description="Helical" evidence="6">
    <location>
        <begin position="425"/>
        <end position="444"/>
    </location>
</feature>
<feature type="transmembrane region" description="Helical" evidence="6">
    <location>
        <begin position="42"/>
        <end position="62"/>
    </location>
</feature>
<evidence type="ECO:0000313" key="8">
    <source>
        <dbReference type="EMBL" id="BAW24935.1"/>
    </source>
</evidence>
<feature type="transmembrane region" description="Helical" evidence="6">
    <location>
        <begin position="15"/>
        <end position="36"/>
    </location>
</feature>
<dbReference type="Proteomes" id="UP000218731">
    <property type="component" value="Chromosome 1"/>
</dbReference>
<evidence type="ECO:0000256" key="3">
    <source>
        <dbReference type="ARBA" id="ARBA00022692"/>
    </source>
</evidence>
<feature type="transmembrane region" description="Helical" evidence="6">
    <location>
        <begin position="401"/>
        <end position="419"/>
    </location>
</feature>
<evidence type="ECO:0000256" key="5">
    <source>
        <dbReference type="ARBA" id="ARBA00023136"/>
    </source>
</evidence>
<protein>
    <submittedName>
        <fullName evidence="8">Amino acid ABC transporter permease</fullName>
    </submittedName>
</protein>
<dbReference type="InterPro" id="IPR004840">
    <property type="entry name" value="Amino_acid_permease_CS"/>
</dbReference>
<evidence type="ECO:0000256" key="1">
    <source>
        <dbReference type="ARBA" id="ARBA00004141"/>
    </source>
</evidence>
<dbReference type="GO" id="GO:0006865">
    <property type="term" value="P:amino acid transport"/>
    <property type="evidence" value="ECO:0007669"/>
    <property type="project" value="InterPro"/>
</dbReference>
<dbReference type="PANTHER" id="PTHR43495">
    <property type="entry name" value="GABA PERMEASE"/>
    <property type="match status" value="1"/>
</dbReference>
<feature type="transmembrane region" description="Helical" evidence="6">
    <location>
        <begin position="74"/>
        <end position="96"/>
    </location>
</feature>
<evidence type="ECO:0000256" key="6">
    <source>
        <dbReference type="SAM" id="Phobius"/>
    </source>
</evidence>
<dbReference type="PIRSF" id="PIRSF006060">
    <property type="entry name" value="AA_transporter"/>
    <property type="match status" value="1"/>
</dbReference>
<organism evidence="8 9">
    <name type="scientific">Pseudomonas putida</name>
    <name type="common">Arthrobacter siderocapsulatus</name>
    <dbReference type="NCBI Taxonomy" id="303"/>
    <lineage>
        <taxon>Bacteria</taxon>
        <taxon>Pseudomonadati</taxon>
        <taxon>Pseudomonadota</taxon>
        <taxon>Gammaproteobacteria</taxon>
        <taxon>Pseudomonadales</taxon>
        <taxon>Pseudomonadaceae</taxon>
        <taxon>Pseudomonas</taxon>
    </lineage>
</organism>
<keyword evidence="3 6" id="KW-0812">Transmembrane</keyword>
<gene>
    <name evidence="8" type="ORF">KF715C_ch43620</name>
</gene>
<dbReference type="InterPro" id="IPR004841">
    <property type="entry name" value="AA-permease/SLC12A_dom"/>
</dbReference>
<dbReference type="PROSITE" id="PS00218">
    <property type="entry name" value="AMINO_ACID_PERMEASE_1"/>
    <property type="match status" value="1"/>
</dbReference>
<dbReference type="PANTHER" id="PTHR43495:SF5">
    <property type="entry name" value="GAMMA-AMINOBUTYRIC ACID PERMEASE"/>
    <property type="match status" value="1"/>
</dbReference>